<dbReference type="PANTHER" id="PTHR30408:SF12">
    <property type="entry name" value="TYPE I RESTRICTION ENZYME MJAVIII SPECIFICITY SUBUNIT"/>
    <property type="match status" value="1"/>
</dbReference>
<dbReference type="InterPro" id="IPR052021">
    <property type="entry name" value="Type-I_RS_S_subunit"/>
</dbReference>
<dbReference type="CDD" id="cd17260">
    <property type="entry name" value="RMtype1_S_EcoEI-TRD1-CR1_like"/>
    <property type="match status" value="1"/>
</dbReference>
<keyword evidence="5" id="KW-0540">Nuclease</keyword>
<keyword evidence="5" id="KW-0378">Hydrolase</keyword>
<dbReference type="PANTHER" id="PTHR30408">
    <property type="entry name" value="TYPE-1 RESTRICTION ENZYME ECOKI SPECIFICITY PROTEIN"/>
    <property type="match status" value="1"/>
</dbReference>
<reference evidence="5 6" key="1">
    <citation type="submission" date="2020-10" db="EMBL/GenBank/DDBJ databases">
        <title>Investigation of anaerobic biodegradation of phenanthrene by a sulfate-dependent Geobacter anodireducens strain PheS2.</title>
        <authorList>
            <person name="Zhang Z."/>
        </authorList>
    </citation>
    <scope>NUCLEOTIDE SEQUENCE [LARGE SCALE GENOMIC DNA]</scope>
    <source>
        <strain evidence="5 6">PheS2</strain>
    </source>
</reference>
<feature type="domain" description="Type I restriction modification DNA specificity" evidence="4">
    <location>
        <begin position="91"/>
        <end position="178"/>
    </location>
</feature>
<name>A0ABR9NXY3_9BACT</name>
<dbReference type="InterPro" id="IPR044946">
    <property type="entry name" value="Restrct_endonuc_typeI_TRD_sf"/>
</dbReference>
<sequence>MSDLVPFSSMAWVNPPLSNPLPVLGMEVSFIPMQDVSDSGVWTHRQSRSIESIGAGYTSFQDGDVLFAKITPCMENGKGAHAIGLANGIGFGSTEFHVLRAKQGVCDRYIYHWCNSRDLRQAAEVQMTGSAGQKRVPADFFSRYEVQRLDLSEQRTIATILDSIDNAIHHTEQMIEKLQKVKAGLLHDLLTFGLDENGELRDPIRRPEQFKDSPLGRIPTEWEVESVNNLCFEIIDCKNRTPPITKDGHPVIRTPNVRDGLFILDNLVCTDPKSYTEWTARGKPEPGDVVITREAPYGEACIIPDDIVPPCLGQRMMMYKPDPLKLNNEFLVQMIYSQRMQRLFLGLAGGSTVGHLRVGDVRTLPIPHPKDVDEQKAIADYMIGMNAQIAIERENLSKLTRCKQGLMRDLLTGKVPIPQGIVEL</sequence>
<organism evidence="5 6">
    <name type="scientific">Geobacter anodireducens</name>
    <dbReference type="NCBI Taxonomy" id="1340425"/>
    <lineage>
        <taxon>Bacteria</taxon>
        <taxon>Pseudomonadati</taxon>
        <taxon>Thermodesulfobacteriota</taxon>
        <taxon>Desulfuromonadia</taxon>
        <taxon>Geobacterales</taxon>
        <taxon>Geobacteraceae</taxon>
        <taxon>Geobacter</taxon>
    </lineage>
</organism>
<evidence type="ECO:0000256" key="3">
    <source>
        <dbReference type="ARBA" id="ARBA00023125"/>
    </source>
</evidence>
<evidence type="ECO:0000313" key="5">
    <source>
        <dbReference type="EMBL" id="MBE2889126.1"/>
    </source>
</evidence>
<proteinExistence type="inferred from homology"/>
<dbReference type="RefSeq" id="WP_192905841.1">
    <property type="nucleotide sequence ID" value="NZ_JADBFD010000022.1"/>
</dbReference>
<dbReference type="EMBL" id="JADBFD010000022">
    <property type="protein sequence ID" value="MBE2889126.1"/>
    <property type="molecule type" value="Genomic_DNA"/>
</dbReference>
<comment type="similarity">
    <text evidence="1">Belongs to the type-I restriction system S methylase family.</text>
</comment>
<dbReference type="CDD" id="cd17246">
    <property type="entry name" value="RMtype1_S_SonII-TRD2-CR2_like"/>
    <property type="match status" value="1"/>
</dbReference>
<dbReference type="SUPFAM" id="SSF116734">
    <property type="entry name" value="DNA methylase specificity domain"/>
    <property type="match status" value="2"/>
</dbReference>
<dbReference type="Gene3D" id="1.10.287.1120">
    <property type="entry name" value="Bipartite methylase S protein"/>
    <property type="match status" value="1"/>
</dbReference>
<keyword evidence="2" id="KW-0680">Restriction system</keyword>
<feature type="domain" description="Type I restriction modification DNA specificity" evidence="4">
    <location>
        <begin position="285"/>
        <end position="400"/>
    </location>
</feature>
<evidence type="ECO:0000256" key="1">
    <source>
        <dbReference type="ARBA" id="ARBA00010923"/>
    </source>
</evidence>
<dbReference type="GO" id="GO:0004519">
    <property type="term" value="F:endonuclease activity"/>
    <property type="evidence" value="ECO:0007669"/>
    <property type="project" value="UniProtKB-KW"/>
</dbReference>
<dbReference type="Pfam" id="PF01420">
    <property type="entry name" value="Methylase_S"/>
    <property type="match status" value="2"/>
</dbReference>
<keyword evidence="6" id="KW-1185">Reference proteome</keyword>
<evidence type="ECO:0000259" key="4">
    <source>
        <dbReference type="Pfam" id="PF01420"/>
    </source>
</evidence>
<evidence type="ECO:0000256" key="2">
    <source>
        <dbReference type="ARBA" id="ARBA00022747"/>
    </source>
</evidence>
<dbReference type="Proteomes" id="UP000618926">
    <property type="component" value="Unassembled WGS sequence"/>
</dbReference>
<comment type="caution">
    <text evidence="5">The sequence shown here is derived from an EMBL/GenBank/DDBJ whole genome shotgun (WGS) entry which is preliminary data.</text>
</comment>
<gene>
    <name evidence="5" type="ORF">IIE05_14265</name>
</gene>
<keyword evidence="3" id="KW-0238">DNA-binding</keyword>
<accession>A0ABR9NXY3</accession>
<evidence type="ECO:0000313" key="6">
    <source>
        <dbReference type="Proteomes" id="UP000618926"/>
    </source>
</evidence>
<keyword evidence="5" id="KW-0255">Endonuclease</keyword>
<dbReference type="Gene3D" id="3.90.220.20">
    <property type="entry name" value="DNA methylase specificity domains"/>
    <property type="match status" value="2"/>
</dbReference>
<protein>
    <submittedName>
        <fullName evidence="5">Restriction endonuclease subunit S</fullName>
    </submittedName>
</protein>
<dbReference type="InterPro" id="IPR000055">
    <property type="entry name" value="Restrct_endonuc_typeI_TRD"/>
</dbReference>